<gene>
    <name evidence="1" type="ORF">AFI02nite_00180</name>
</gene>
<dbReference type="AlphaFoldDB" id="A0A510UBM9"/>
<dbReference type="EMBL" id="BJTZ01000001">
    <property type="protein sequence ID" value="GEK11982.1"/>
    <property type="molecule type" value="Genomic_DNA"/>
</dbReference>
<reference evidence="1 2" key="1">
    <citation type="submission" date="2019-07" db="EMBL/GenBank/DDBJ databases">
        <title>Whole genome shotgun sequence of Aliivibrio fischeri NBRC 101058.</title>
        <authorList>
            <person name="Hosoyama A."/>
            <person name="Uohara A."/>
            <person name="Ohji S."/>
            <person name="Ichikawa N."/>
        </authorList>
    </citation>
    <scope>NUCLEOTIDE SEQUENCE [LARGE SCALE GENOMIC DNA]</scope>
    <source>
        <strain evidence="1 2">NBRC 101058</strain>
    </source>
</reference>
<protein>
    <submittedName>
        <fullName evidence="1">Uncharacterized protein</fullName>
    </submittedName>
</protein>
<comment type="caution">
    <text evidence="1">The sequence shown here is derived from an EMBL/GenBank/DDBJ whole genome shotgun (WGS) entry which is preliminary data.</text>
</comment>
<evidence type="ECO:0000313" key="2">
    <source>
        <dbReference type="Proteomes" id="UP000321787"/>
    </source>
</evidence>
<proteinExistence type="predicted"/>
<dbReference type="Proteomes" id="UP000321787">
    <property type="component" value="Unassembled WGS sequence"/>
</dbReference>
<sequence>MPYSIYKLNNKSHHKLLRTNGNTDEKTLKLPIFNNENITDEENTITDYPNS</sequence>
<evidence type="ECO:0000313" key="1">
    <source>
        <dbReference type="EMBL" id="GEK11982.1"/>
    </source>
</evidence>
<name>A0A510UBM9_ALIFS</name>
<organism evidence="1 2">
    <name type="scientific">Aliivibrio fischeri</name>
    <name type="common">Vibrio fischeri</name>
    <dbReference type="NCBI Taxonomy" id="668"/>
    <lineage>
        <taxon>Bacteria</taxon>
        <taxon>Pseudomonadati</taxon>
        <taxon>Pseudomonadota</taxon>
        <taxon>Gammaproteobacteria</taxon>
        <taxon>Vibrionales</taxon>
        <taxon>Vibrionaceae</taxon>
        <taxon>Aliivibrio</taxon>
    </lineage>
</organism>
<accession>A0A510UBM9</accession>